<keyword evidence="7" id="KW-0539">Nucleus</keyword>
<dbReference type="EMBL" id="UFQT01003214">
    <property type="protein sequence ID" value="SSX34740.1"/>
    <property type="molecule type" value="Genomic_DNA"/>
</dbReference>
<dbReference type="AlphaFoldDB" id="A0A336MX53"/>
<keyword evidence="4" id="KW-0963">Cytoplasm</keyword>
<dbReference type="FunFam" id="3.30.56.30:FF:000002">
    <property type="entry name" value="Signal recognition particle 19kDa"/>
    <property type="match status" value="1"/>
</dbReference>
<evidence type="ECO:0000256" key="10">
    <source>
        <dbReference type="SAM" id="MobiDB-lite"/>
    </source>
</evidence>
<comment type="function">
    <text evidence="9">Component of the signal recognition particle (SRP) complex, a ribonucleoprotein complex that mediates the cotranslational targeting of secretory and membrane proteins to the endoplasmic reticulum (ER). Binds directly to 7SL RNA. Mediates binding of SRP54 to the SRP complex.</text>
</comment>
<reference evidence="11" key="1">
    <citation type="submission" date="2018-04" db="EMBL/GenBank/DDBJ databases">
        <authorList>
            <person name="Go L.Y."/>
            <person name="Mitchell J.A."/>
        </authorList>
    </citation>
    <scope>NUCLEOTIDE SEQUENCE</scope>
    <source>
        <tissue evidence="11">Whole organism</tissue>
    </source>
</reference>
<dbReference type="GO" id="GO:0005786">
    <property type="term" value="C:signal recognition particle, endoplasmic reticulum targeting"/>
    <property type="evidence" value="ECO:0007669"/>
    <property type="project" value="UniProtKB-KW"/>
</dbReference>
<evidence type="ECO:0000256" key="5">
    <source>
        <dbReference type="ARBA" id="ARBA00022884"/>
    </source>
</evidence>
<dbReference type="SUPFAM" id="SSF69695">
    <property type="entry name" value="SRP19"/>
    <property type="match status" value="1"/>
</dbReference>
<accession>A0A336MX53</accession>
<evidence type="ECO:0000256" key="7">
    <source>
        <dbReference type="ARBA" id="ARBA00023242"/>
    </source>
</evidence>
<gene>
    <name evidence="12" type="primary">CSON008511</name>
    <name evidence="11" type="synonym">CSON004935</name>
</gene>
<evidence type="ECO:0000256" key="3">
    <source>
        <dbReference type="ARBA" id="ARBA00008910"/>
    </source>
</evidence>
<keyword evidence="8" id="KW-0687">Ribonucleoprotein</keyword>
<evidence type="ECO:0000256" key="1">
    <source>
        <dbReference type="ARBA" id="ARBA00004496"/>
    </source>
</evidence>
<keyword evidence="6" id="KW-0733">Signal recognition particle</keyword>
<keyword evidence="5" id="KW-0694">RNA-binding</keyword>
<evidence type="ECO:0000256" key="9">
    <source>
        <dbReference type="ARBA" id="ARBA00045518"/>
    </source>
</evidence>
<sequence length="155" mass="17676">MAGAPIPMTQFDSNKKHSDRERWICIYPAYINSKKSRQEGRKIAKENAVENPSYQEIKDVLGLTGLSFLVENKLYPREKSKELQCRGRIRVQIKNDDGKPINPEYPTRDSVLLYLGKSIPQLKSRQNRQNEPAQQASASVSTSGTSQKKGKNKRR</sequence>
<comment type="subcellular location">
    <subcellularLocation>
        <location evidence="1">Cytoplasm</location>
    </subcellularLocation>
    <subcellularLocation>
        <location evidence="2">Nucleus</location>
        <location evidence="2">Nucleolus</location>
    </subcellularLocation>
</comment>
<evidence type="ECO:0000256" key="6">
    <source>
        <dbReference type="ARBA" id="ARBA00023135"/>
    </source>
</evidence>
<evidence type="ECO:0000256" key="2">
    <source>
        <dbReference type="ARBA" id="ARBA00004604"/>
    </source>
</evidence>
<dbReference type="InterPro" id="IPR036521">
    <property type="entry name" value="SRP19-like_sf"/>
</dbReference>
<dbReference type="Pfam" id="PF01922">
    <property type="entry name" value="SRP19"/>
    <property type="match status" value="1"/>
</dbReference>
<evidence type="ECO:0000313" key="12">
    <source>
        <dbReference type="EMBL" id="SSX34740.1"/>
    </source>
</evidence>
<dbReference type="GO" id="GO:0008312">
    <property type="term" value="F:7S RNA binding"/>
    <property type="evidence" value="ECO:0007669"/>
    <property type="project" value="InterPro"/>
</dbReference>
<feature type="region of interest" description="Disordered" evidence="10">
    <location>
        <begin position="122"/>
        <end position="155"/>
    </location>
</feature>
<evidence type="ECO:0000313" key="11">
    <source>
        <dbReference type="EMBL" id="SSX01240.1"/>
    </source>
</evidence>
<dbReference type="VEuPathDB" id="VectorBase:CSON008511"/>
<feature type="compositionally biased region" description="Polar residues" evidence="10">
    <location>
        <begin position="122"/>
        <end position="147"/>
    </location>
</feature>
<proteinExistence type="inferred from homology"/>
<dbReference type="Gene3D" id="3.30.56.30">
    <property type="entry name" value="Signal recognition particle, SRP19-like subunit"/>
    <property type="match status" value="1"/>
</dbReference>
<dbReference type="PANTHER" id="PTHR17453">
    <property type="entry name" value="SIGNAL RECOGNITION PARTICLE 19 KD PROTEIN"/>
    <property type="match status" value="1"/>
</dbReference>
<dbReference type="EMBL" id="UFQS01000200">
    <property type="protein sequence ID" value="SSX01240.1"/>
    <property type="molecule type" value="Genomic_DNA"/>
</dbReference>
<organism evidence="12">
    <name type="scientific">Culicoides sonorensis</name>
    <name type="common">Biting midge</name>
    <dbReference type="NCBI Taxonomy" id="179676"/>
    <lineage>
        <taxon>Eukaryota</taxon>
        <taxon>Metazoa</taxon>
        <taxon>Ecdysozoa</taxon>
        <taxon>Arthropoda</taxon>
        <taxon>Hexapoda</taxon>
        <taxon>Insecta</taxon>
        <taxon>Pterygota</taxon>
        <taxon>Neoptera</taxon>
        <taxon>Endopterygota</taxon>
        <taxon>Diptera</taxon>
        <taxon>Nematocera</taxon>
        <taxon>Chironomoidea</taxon>
        <taxon>Ceratopogonidae</taxon>
        <taxon>Ceratopogoninae</taxon>
        <taxon>Culicoides</taxon>
        <taxon>Monoculicoides</taxon>
    </lineage>
</organism>
<comment type="similarity">
    <text evidence="3">Belongs to the SRP19 family.</text>
</comment>
<evidence type="ECO:0000256" key="8">
    <source>
        <dbReference type="ARBA" id="ARBA00023274"/>
    </source>
</evidence>
<dbReference type="VEuPathDB" id="VectorBase:CSON004935"/>
<dbReference type="EMBL" id="UFQT01000200">
    <property type="protein sequence ID" value="SSX21620.1"/>
    <property type="molecule type" value="Genomic_DNA"/>
</dbReference>
<dbReference type="EMBL" id="UFQS01003214">
    <property type="protein sequence ID" value="SSX15369.1"/>
    <property type="molecule type" value="Genomic_DNA"/>
</dbReference>
<dbReference type="GO" id="GO:0005730">
    <property type="term" value="C:nucleolus"/>
    <property type="evidence" value="ECO:0007669"/>
    <property type="project" value="UniProtKB-SubCell"/>
</dbReference>
<dbReference type="InterPro" id="IPR002778">
    <property type="entry name" value="Signal_recog_particle_SRP19"/>
</dbReference>
<protein>
    <submittedName>
        <fullName evidence="11">CSON004935 protein</fullName>
    </submittedName>
    <submittedName>
        <fullName evidence="12">CSON008511 protein</fullName>
    </submittedName>
</protein>
<dbReference type="PANTHER" id="PTHR17453:SF0">
    <property type="entry name" value="SIGNAL RECOGNITION PARTICLE 19 KDA PROTEIN"/>
    <property type="match status" value="1"/>
</dbReference>
<name>A0A336MX53_CULSO</name>
<dbReference type="GO" id="GO:0006617">
    <property type="term" value="P:SRP-dependent cotranslational protein targeting to membrane, signal sequence recognition"/>
    <property type="evidence" value="ECO:0007669"/>
    <property type="project" value="TreeGrafter"/>
</dbReference>
<evidence type="ECO:0000256" key="4">
    <source>
        <dbReference type="ARBA" id="ARBA00022490"/>
    </source>
</evidence>
<dbReference type="OMA" id="QMERWIC"/>
<reference evidence="12" key="2">
    <citation type="submission" date="2018-07" db="EMBL/GenBank/DDBJ databases">
        <authorList>
            <person name="Quirk P.G."/>
            <person name="Krulwich T.A."/>
        </authorList>
    </citation>
    <scope>NUCLEOTIDE SEQUENCE</scope>
</reference>